<dbReference type="InterPro" id="IPR009075">
    <property type="entry name" value="AcylCo_DH/oxidase_C"/>
</dbReference>
<reference evidence="10" key="1">
    <citation type="journal article" date="2019" name="Int. J. Syst. Evol. Microbiol.">
        <title>The Global Catalogue of Microorganisms (GCM) 10K type strain sequencing project: providing services to taxonomists for standard genome sequencing and annotation.</title>
        <authorList>
            <consortium name="The Broad Institute Genomics Platform"/>
            <consortium name="The Broad Institute Genome Sequencing Center for Infectious Disease"/>
            <person name="Wu L."/>
            <person name="Ma J."/>
        </authorList>
    </citation>
    <scope>NUCLEOTIDE SEQUENCE [LARGE SCALE GENOMIC DNA]</scope>
    <source>
        <strain evidence="10">TISTR 1514</strain>
    </source>
</reference>
<comment type="cofactor">
    <cofactor evidence="1 5">
        <name>FAD</name>
        <dbReference type="ChEBI" id="CHEBI:57692"/>
    </cofactor>
</comment>
<name>A0ABW5V272_9MICO</name>
<dbReference type="PANTHER" id="PTHR43188">
    <property type="entry name" value="ACYL-COENZYME A OXIDASE"/>
    <property type="match status" value="1"/>
</dbReference>
<comment type="caution">
    <text evidence="9">The sequence shown here is derived from an EMBL/GenBank/DDBJ whole genome shotgun (WGS) entry which is preliminary data.</text>
</comment>
<dbReference type="PROSITE" id="PS00073">
    <property type="entry name" value="ACYL_COA_DH_2"/>
    <property type="match status" value="1"/>
</dbReference>
<keyword evidence="10" id="KW-1185">Reference proteome</keyword>
<dbReference type="Gene3D" id="1.10.540.10">
    <property type="entry name" value="Acyl-CoA dehydrogenase/oxidase, N-terminal domain"/>
    <property type="match status" value="1"/>
</dbReference>
<dbReference type="SUPFAM" id="SSF56645">
    <property type="entry name" value="Acyl-CoA dehydrogenase NM domain-like"/>
    <property type="match status" value="1"/>
</dbReference>
<evidence type="ECO:0000313" key="10">
    <source>
        <dbReference type="Proteomes" id="UP001597492"/>
    </source>
</evidence>
<keyword evidence="4 5" id="KW-0274">FAD</keyword>
<dbReference type="InterPro" id="IPR046373">
    <property type="entry name" value="Acyl-CoA_Oxase/DH_mid-dom_sf"/>
</dbReference>
<dbReference type="InterPro" id="IPR037069">
    <property type="entry name" value="AcylCoA_DH/ox_N_sf"/>
</dbReference>
<feature type="domain" description="Acyl-CoA dehydrogenase/oxidase N-terminal" evidence="8">
    <location>
        <begin position="29"/>
        <end position="129"/>
    </location>
</feature>
<organism evidence="9 10">
    <name type="scientific">Gulosibacter faecalis</name>
    <dbReference type="NCBI Taxonomy" id="272240"/>
    <lineage>
        <taxon>Bacteria</taxon>
        <taxon>Bacillati</taxon>
        <taxon>Actinomycetota</taxon>
        <taxon>Actinomycetes</taxon>
        <taxon>Micrococcales</taxon>
        <taxon>Microbacteriaceae</taxon>
        <taxon>Gulosibacter</taxon>
    </lineage>
</organism>
<evidence type="ECO:0000256" key="5">
    <source>
        <dbReference type="RuleBase" id="RU362125"/>
    </source>
</evidence>
<evidence type="ECO:0000256" key="2">
    <source>
        <dbReference type="ARBA" id="ARBA00009347"/>
    </source>
</evidence>
<keyword evidence="5" id="KW-0560">Oxidoreductase</keyword>
<proteinExistence type="inferred from homology"/>
<evidence type="ECO:0000259" key="8">
    <source>
        <dbReference type="Pfam" id="PF02771"/>
    </source>
</evidence>
<dbReference type="SUPFAM" id="SSF47203">
    <property type="entry name" value="Acyl-CoA dehydrogenase C-terminal domain-like"/>
    <property type="match status" value="1"/>
</dbReference>
<gene>
    <name evidence="9" type="ORF">ACFSW7_10295</name>
</gene>
<feature type="domain" description="Acyl-CoA oxidase/dehydrogenase middle" evidence="7">
    <location>
        <begin position="133"/>
        <end position="225"/>
    </location>
</feature>
<dbReference type="Pfam" id="PF02771">
    <property type="entry name" value="Acyl-CoA_dh_N"/>
    <property type="match status" value="1"/>
</dbReference>
<sequence>MTNPLAESSDYYALFRDVSGTDAAAWQRARDLGTEALGQINGLWESADYSLELVRRMGELDLYTDGLDIPGHAKLSPLGAGLVNMELCRADGSIGTIAAVQGGLALRTIALFGSDEQKEAWLEPLASGQVLGSFALTEPDHGSDSVSLATAARRDGDEWVITGEKRWIGNGASGGITIVWARADDTGEVSAFLVPQETPGYDAEVIEGKAAMRAIHQAHIRLTDVRVPVANRLPGAKSFKDTTRVLSATRWGVAWGALGHALACYEAALEHATTRIQFGRPLAKSQVVQQRLANMSMQLTTMQLHCVRAAELEAAGQLDATQASMTKVTCTRLARAIASDARDLLGGNGILLERDVVRHLLDIEAIHTYEGTDTMQSLIIGRKITGMSAFV</sequence>
<evidence type="ECO:0000256" key="3">
    <source>
        <dbReference type="ARBA" id="ARBA00022630"/>
    </source>
</evidence>
<dbReference type="InterPro" id="IPR036250">
    <property type="entry name" value="AcylCo_DH-like_C"/>
</dbReference>
<evidence type="ECO:0000256" key="4">
    <source>
        <dbReference type="ARBA" id="ARBA00022827"/>
    </source>
</evidence>
<dbReference type="InterPro" id="IPR013786">
    <property type="entry name" value="AcylCoA_DH/ox_N"/>
</dbReference>
<evidence type="ECO:0000256" key="1">
    <source>
        <dbReference type="ARBA" id="ARBA00001974"/>
    </source>
</evidence>
<dbReference type="InterPro" id="IPR045008">
    <property type="entry name" value="ACX4-like"/>
</dbReference>
<dbReference type="Proteomes" id="UP001597492">
    <property type="component" value="Unassembled WGS sequence"/>
</dbReference>
<feature type="domain" description="Acyl-CoA dehydrogenase/oxidase C-terminal" evidence="6">
    <location>
        <begin position="242"/>
        <end position="384"/>
    </location>
</feature>
<evidence type="ECO:0000259" key="6">
    <source>
        <dbReference type="Pfam" id="PF00441"/>
    </source>
</evidence>
<dbReference type="InterPro" id="IPR009100">
    <property type="entry name" value="AcylCoA_DH/oxidase_NM_dom_sf"/>
</dbReference>
<dbReference type="Gene3D" id="2.40.110.10">
    <property type="entry name" value="Butyryl-CoA Dehydrogenase, subunit A, domain 2"/>
    <property type="match status" value="1"/>
</dbReference>
<dbReference type="RefSeq" id="WP_019619105.1">
    <property type="nucleotide sequence ID" value="NZ_JBHUNE010000007.1"/>
</dbReference>
<accession>A0ABW5V272</accession>
<dbReference type="Pfam" id="PF00441">
    <property type="entry name" value="Acyl-CoA_dh_1"/>
    <property type="match status" value="1"/>
</dbReference>
<comment type="similarity">
    <text evidence="2 5">Belongs to the acyl-CoA dehydrogenase family.</text>
</comment>
<dbReference type="Gene3D" id="1.20.140.10">
    <property type="entry name" value="Butyryl-CoA Dehydrogenase, subunit A, domain 3"/>
    <property type="match status" value="1"/>
</dbReference>
<dbReference type="InterPro" id="IPR006091">
    <property type="entry name" value="Acyl-CoA_Oxase/DH_mid-dom"/>
</dbReference>
<evidence type="ECO:0000313" key="9">
    <source>
        <dbReference type="EMBL" id="MFD2758764.1"/>
    </source>
</evidence>
<evidence type="ECO:0000259" key="7">
    <source>
        <dbReference type="Pfam" id="PF02770"/>
    </source>
</evidence>
<keyword evidence="3 5" id="KW-0285">Flavoprotein</keyword>
<dbReference type="EMBL" id="JBHUNE010000007">
    <property type="protein sequence ID" value="MFD2758764.1"/>
    <property type="molecule type" value="Genomic_DNA"/>
</dbReference>
<protein>
    <submittedName>
        <fullName evidence="9">Acyl-CoA dehydrogenase family protein</fullName>
    </submittedName>
</protein>
<dbReference type="PANTHER" id="PTHR43188:SF1">
    <property type="entry name" value="ACYL-COA DEHYDROGENASE"/>
    <property type="match status" value="1"/>
</dbReference>
<dbReference type="InterPro" id="IPR006089">
    <property type="entry name" value="Acyl-CoA_DH_CS"/>
</dbReference>
<dbReference type="Pfam" id="PF02770">
    <property type="entry name" value="Acyl-CoA_dh_M"/>
    <property type="match status" value="1"/>
</dbReference>